<dbReference type="EMBL" id="VSWC01000170">
    <property type="protein sequence ID" value="KAA1071437.1"/>
    <property type="molecule type" value="Genomic_DNA"/>
</dbReference>
<evidence type="ECO:0000313" key="6">
    <source>
        <dbReference type="Proteomes" id="UP000324748"/>
    </source>
</evidence>
<sequence length="104" mass="12065">MGVQKKKLTRLERRAQPMQDVVPHEPPMTNEDSRNPTPTSTSTIKNSKQLDLKDSRTTRKPKAMSNKQKLKIQRGVEISDRIQNKTSKKHARKENRQAAKKIYE</sequence>
<evidence type="ECO:0000313" key="5">
    <source>
        <dbReference type="EMBL" id="KAA1123095.1"/>
    </source>
</evidence>
<reference evidence="6 7" key="1">
    <citation type="submission" date="2019-05" db="EMBL/GenBank/DDBJ databases">
        <title>Emergence of the Ug99 lineage of the wheat stem rust pathogen through somatic hybridization.</title>
        <authorList>
            <person name="Li F."/>
            <person name="Upadhyaya N.M."/>
            <person name="Sperschneider J."/>
            <person name="Matny O."/>
            <person name="Nguyen-Phuc H."/>
            <person name="Mago R."/>
            <person name="Raley C."/>
            <person name="Miller M.E."/>
            <person name="Silverstein K.A.T."/>
            <person name="Henningsen E."/>
            <person name="Hirsch C.D."/>
            <person name="Visser B."/>
            <person name="Pretorius Z.A."/>
            <person name="Steffenson B.J."/>
            <person name="Schwessinger B."/>
            <person name="Dodds P.N."/>
            <person name="Figueroa M."/>
        </authorList>
    </citation>
    <scope>NUCLEOTIDE SEQUENCE [LARGE SCALE GENOMIC DNA]</scope>
    <source>
        <strain evidence="2">21-0</strain>
        <strain evidence="4 7">Ug99</strain>
    </source>
</reference>
<evidence type="ECO:0000313" key="2">
    <source>
        <dbReference type="EMBL" id="KAA1071437.1"/>
    </source>
</evidence>
<dbReference type="OrthoDB" id="2499025at2759"/>
<evidence type="ECO:0000256" key="1">
    <source>
        <dbReference type="SAM" id="MobiDB-lite"/>
    </source>
</evidence>
<feature type="compositionally biased region" description="Basic residues" evidence="1">
    <location>
        <begin position="58"/>
        <end position="72"/>
    </location>
</feature>
<proteinExistence type="predicted"/>
<dbReference type="AlphaFoldDB" id="A0A5B0N9V2"/>
<gene>
    <name evidence="2" type="ORF">PGT21_007416</name>
    <name evidence="3" type="ORF">PGT21_007592</name>
    <name evidence="4" type="ORF">PGTUg99_004277</name>
    <name evidence="5" type="ORF">PGTUg99_004806</name>
</gene>
<dbReference type="EMBL" id="VDEP01000211">
    <property type="protein sequence ID" value="KAA1123095.1"/>
    <property type="molecule type" value="Genomic_DNA"/>
</dbReference>
<dbReference type="EMBL" id="VDEP01000415">
    <property type="protein sequence ID" value="KAA1085204.1"/>
    <property type="molecule type" value="Genomic_DNA"/>
</dbReference>
<keyword evidence="6" id="KW-1185">Reference proteome</keyword>
<feature type="compositionally biased region" description="Basic and acidic residues" evidence="1">
    <location>
        <begin position="94"/>
        <end position="104"/>
    </location>
</feature>
<dbReference type="Proteomes" id="UP000324748">
    <property type="component" value="Unassembled WGS sequence"/>
</dbReference>
<accession>A0A5B0N9V2</accession>
<comment type="caution">
    <text evidence="4">The sequence shown here is derived from an EMBL/GenBank/DDBJ whole genome shotgun (WGS) entry which is preliminary data.</text>
</comment>
<feature type="compositionally biased region" description="Basic and acidic residues" evidence="1">
    <location>
        <begin position="48"/>
        <end position="57"/>
    </location>
</feature>
<dbReference type="EMBL" id="VSWC01000144">
    <property type="protein sequence ID" value="KAA1077432.1"/>
    <property type="molecule type" value="Genomic_DNA"/>
</dbReference>
<protein>
    <submittedName>
        <fullName evidence="4">Uncharacterized protein</fullName>
    </submittedName>
</protein>
<dbReference type="Proteomes" id="UP000325313">
    <property type="component" value="Unassembled WGS sequence"/>
</dbReference>
<evidence type="ECO:0000313" key="4">
    <source>
        <dbReference type="EMBL" id="KAA1085204.1"/>
    </source>
</evidence>
<organism evidence="4 7">
    <name type="scientific">Puccinia graminis f. sp. tritici</name>
    <dbReference type="NCBI Taxonomy" id="56615"/>
    <lineage>
        <taxon>Eukaryota</taxon>
        <taxon>Fungi</taxon>
        <taxon>Dikarya</taxon>
        <taxon>Basidiomycota</taxon>
        <taxon>Pucciniomycotina</taxon>
        <taxon>Pucciniomycetes</taxon>
        <taxon>Pucciniales</taxon>
        <taxon>Pucciniaceae</taxon>
        <taxon>Puccinia</taxon>
    </lineage>
</organism>
<evidence type="ECO:0000313" key="3">
    <source>
        <dbReference type="EMBL" id="KAA1077432.1"/>
    </source>
</evidence>
<name>A0A5B0N9V2_PUCGR</name>
<feature type="region of interest" description="Disordered" evidence="1">
    <location>
        <begin position="1"/>
        <end position="104"/>
    </location>
</feature>
<evidence type="ECO:0000313" key="7">
    <source>
        <dbReference type="Proteomes" id="UP000325313"/>
    </source>
</evidence>
<feature type="compositionally biased region" description="Polar residues" evidence="1">
    <location>
        <begin position="35"/>
        <end position="47"/>
    </location>
</feature>